<evidence type="ECO:0000256" key="2">
    <source>
        <dbReference type="ARBA" id="ARBA00022448"/>
    </source>
</evidence>
<keyword evidence="4 7" id="KW-0812">Transmembrane</keyword>
<evidence type="ECO:0000259" key="8">
    <source>
        <dbReference type="PROSITE" id="PS50928"/>
    </source>
</evidence>
<dbReference type="AlphaFoldDB" id="A0A832MN75"/>
<gene>
    <name evidence="9" type="ORF">ENW55_08415</name>
</gene>
<dbReference type="GO" id="GO:0005886">
    <property type="term" value="C:plasma membrane"/>
    <property type="evidence" value="ECO:0007669"/>
    <property type="project" value="UniProtKB-SubCell"/>
</dbReference>
<feature type="domain" description="ABC transmembrane type-1" evidence="8">
    <location>
        <begin position="79"/>
        <end position="270"/>
    </location>
</feature>
<dbReference type="PROSITE" id="PS50928">
    <property type="entry name" value="ABC_TM1"/>
    <property type="match status" value="1"/>
</dbReference>
<comment type="subcellular location">
    <subcellularLocation>
        <location evidence="1 7">Cell membrane</location>
        <topology evidence="1 7">Multi-pass membrane protein</topology>
    </subcellularLocation>
</comment>
<evidence type="ECO:0000256" key="4">
    <source>
        <dbReference type="ARBA" id="ARBA00022692"/>
    </source>
</evidence>
<keyword evidence="2 7" id="KW-0813">Transport</keyword>
<evidence type="ECO:0000256" key="1">
    <source>
        <dbReference type="ARBA" id="ARBA00004651"/>
    </source>
</evidence>
<feature type="transmembrane region" description="Helical" evidence="7">
    <location>
        <begin position="20"/>
        <end position="39"/>
    </location>
</feature>
<comment type="similarity">
    <text evidence="7">Belongs to the binding-protein-dependent transport system permease family.</text>
</comment>
<accession>A0A832MN75</accession>
<dbReference type="PANTHER" id="PTHR43386:SF1">
    <property type="entry name" value="D,D-DIPEPTIDE TRANSPORT SYSTEM PERMEASE PROTEIN DDPC-RELATED"/>
    <property type="match status" value="1"/>
</dbReference>
<feature type="transmembrane region" description="Helical" evidence="7">
    <location>
        <begin position="141"/>
        <end position="160"/>
    </location>
</feature>
<name>A0A832MN75_9THEM</name>
<dbReference type="Gene3D" id="1.10.3720.10">
    <property type="entry name" value="MetI-like"/>
    <property type="match status" value="1"/>
</dbReference>
<protein>
    <submittedName>
        <fullName evidence="9">ABC transporter permease</fullName>
    </submittedName>
</protein>
<feature type="transmembrane region" description="Helical" evidence="7">
    <location>
        <begin position="200"/>
        <end position="223"/>
    </location>
</feature>
<evidence type="ECO:0000256" key="7">
    <source>
        <dbReference type="RuleBase" id="RU363032"/>
    </source>
</evidence>
<evidence type="ECO:0000256" key="6">
    <source>
        <dbReference type="ARBA" id="ARBA00023136"/>
    </source>
</evidence>
<feature type="transmembrane region" description="Helical" evidence="7">
    <location>
        <begin position="114"/>
        <end position="135"/>
    </location>
</feature>
<dbReference type="SUPFAM" id="SSF161098">
    <property type="entry name" value="MetI-like"/>
    <property type="match status" value="1"/>
</dbReference>
<proteinExistence type="inferred from homology"/>
<keyword evidence="6 7" id="KW-0472">Membrane</keyword>
<dbReference type="CDD" id="cd06261">
    <property type="entry name" value="TM_PBP2"/>
    <property type="match status" value="1"/>
</dbReference>
<dbReference type="Pfam" id="PF12911">
    <property type="entry name" value="OppC_N"/>
    <property type="match status" value="1"/>
</dbReference>
<dbReference type="EMBL" id="DTKQ01000054">
    <property type="protein sequence ID" value="HGZ79991.1"/>
    <property type="molecule type" value="Genomic_DNA"/>
</dbReference>
<keyword evidence="3" id="KW-1003">Cell membrane</keyword>
<feature type="transmembrane region" description="Helical" evidence="7">
    <location>
        <begin position="258"/>
        <end position="277"/>
    </location>
</feature>
<dbReference type="InterPro" id="IPR050366">
    <property type="entry name" value="BP-dependent_transpt_permease"/>
</dbReference>
<feature type="transmembrane region" description="Helical" evidence="7">
    <location>
        <begin position="85"/>
        <end position="107"/>
    </location>
</feature>
<sequence length="286" mass="31444">MKKRKPNFFRELFKSFEGTVGFAILCVMVFFAIFAPMIAPYDPYDITQRGRRLQPPSRQHIMGTDWYGVDIFSQIVYGARTSLTVGALTAVGVTVIGGFLGVTAATFGRGVDVLIMRIVDFVMVLPGLPIMIMIMTYLGSSFWTLVFVLVVFGWAGISRVVRAIVLSEKRRGYVEAAICAGASKWYILKKHLLPASYSVLVVNAAFSAAGAMLAEAGLSFLGFSDPRVVSWGKMLSLARTCNALVLGAWWWILFPGLAIFLASFSIMSLGVASERILNPKISNRRE</sequence>
<reference evidence="9" key="1">
    <citation type="journal article" date="2020" name="mSystems">
        <title>Genome- and Community-Level Interaction Insights into Carbon Utilization and Element Cycling Functions of Hydrothermarchaeota in Hydrothermal Sediment.</title>
        <authorList>
            <person name="Zhou Z."/>
            <person name="Liu Y."/>
            <person name="Xu W."/>
            <person name="Pan J."/>
            <person name="Luo Z.H."/>
            <person name="Li M."/>
        </authorList>
    </citation>
    <scope>NUCLEOTIDE SEQUENCE [LARGE SCALE GENOMIC DNA]</scope>
    <source>
        <strain evidence="9">SpSt-86</strain>
    </source>
</reference>
<dbReference type="InterPro" id="IPR035906">
    <property type="entry name" value="MetI-like_sf"/>
</dbReference>
<dbReference type="GO" id="GO:0055085">
    <property type="term" value="P:transmembrane transport"/>
    <property type="evidence" value="ECO:0007669"/>
    <property type="project" value="InterPro"/>
</dbReference>
<dbReference type="InterPro" id="IPR000515">
    <property type="entry name" value="MetI-like"/>
</dbReference>
<organism evidence="9">
    <name type="scientific">Pseudothermotoga hypogea</name>
    <dbReference type="NCBI Taxonomy" id="57487"/>
    <lineage>
        <taxon>Bacteria</taxon>
        <taxon>Thermotogati</taxon>
        <taxon>Thermotogota</taxon>
        <taxon>Thermotogae</taxon>
        <taxon>Thermotogales</taxon>
        <taxon>Thermotogaceae</taxon>
        <taxon>Pseudothermotoga</taxon>
    </lineage>
</organism>
<comment type="caution">
    <text evidence="9">The sequence shown here is derived from an EMBL/GenBank/DDBJ whole genome shotgun (WGS) entry which is preliminary data.</text>
</comment>
<evidence type="ECO:0000256" key="5">
    <source>
        <dbReference type="ARBA" id="ARBA00022989"/>
    </source>
</evidence>
<dbReference type="Pfam" id="PF00528">
    <property type="entry name" value="BPD_transp_1"/>
    <property type="match status" value="1"/>
</dbReference>
<evidence type="ECO:0000313" key="9">
    <source>
        <dbReference type="EMBL" id="HGZ79991.1"/>
    </source>
</evidence>
<evidence type="ECO:0000256" key="3">
    <source>
        <dbReference type="ARBA" id="ARBA00022475"/>
    </source>
</evidence>
<dbReference type="PANTHER" id="PTHR43386">
    <property type="entry name" value="OLIGOPEPTIDE TRANSPORT SYSTEM PERMEASE PROTEIN APPC"/>
    <property type="match status" value="1"/>
</dbReference>
<keyword evidence="5 7" id="KW-1133">Transmembrane helix</keyword>
<dbReference type="InterPro" id="IPR025966">
    <property type="entry name" value="OppC_N"/>
</dbReference>